<proteinExistence type="predicted"/>
<dbReference type="Proteomes" id="UP000017836">
    <property type="component" value="Unassembled WGS sequence"/>
</dbReference>
<gene>
    <name evidence="1" type="ORF">AMTR_s00019p00139900</name>
</gene>
<accession>W1PHR5</accession>
<dbReference type="AlphaFoldDB" id="W1PHR5"/>
<reference evidence="2" key="1">
    <citation type="journal article" date="2013" name="Science">
        <title>The Amborella genome and the evolution of flowering plants.</title>
        <authorList>
            <consortium name="Amborella Genome Project"/>
        </authorList>
    </citation>
    <scope>NUCLEOTIDE SEQUENCE [LARGE SCALE GENOMIC DNA]</scope>
</reference>
<protein>
    <submittedName>
        <fullName evidence="1">Uncharacterized protein</fullName>
    </submittedName>
</protein>
<dbReference type="Gramene" id="ERN07156">
    <property type="protein sequence ID" value="ERN07156"/>
    <property type="gene ID" value="AMTR_s00019p00139900"/>
</dbReference>
<sequence length="97" mass="9679">MRYGPAIAKYGAARQLQSAVRPDSCKGRCGPAAAKGGRCGPAAAKGGAVRPLQRAVRSGSCKRRCSPAAAASLCRTAPAKSSPAVARTSPAKGGAVW</sequence>
<dbReference type="EMBL" id="KI393807">
    <property type="protein sequence ID" value="ERN07156.1"/>
    <property type="molecule type" value="Genomic_DNA"/>
</dbReference>
<organism evidence="1 2">
    <name type="scientific">Amborella trichopoda</name>
    <dbReference type="NCBI Taxonomy" id="13333"/>
    <lineage>
        <taxon>Eukaryota</taxon>
        <taxon>Viridiplantae</taxon>
        <taxon>Streptophyta</taxon>
        <taxon>Embryophyta</taxon>
        <taxon>Tracheophyta</taxon>
        <taxon>Spermatophyta</taxon>
        <taxon>Magnoliopsida</taxon>
        <taxon>Amborellales</taxon>
        <taxon>Amborellaceae</taxon>
        <taxon>Amborella</taxon>
    </lineage>
</organism>
<name>W1PHR5_AMBTC</name>
<evidence type="ECO:0000313" key="2">
    <source>
        <dbReference type="Proteomes" id="UP000017836"/>
    </source>
</evidence>
<evidence type="ECO:0000313" key="1">
    <source>
        <dbReference type="EMBL" id="ERN07156.1"/>
    </source>
</evidence>
<keyword evidence="2" id="KW-1185">Reference proteome</keyword>
<dbReference type="HOGENOM" id="CLU_2349524_0_0_1"/>